<evidence type="ECO:0000256" key="2">
    <source>
        <dbReference type="SAM" id="MobiDB-lite"/>
    </source>
</evidence>
<sequence length="376" mass="40991">MFPRAHATPSSGRADTNKGKQIVGDDQGPKRPKAEDLARDERLPKKPCHEERSSKSVVVLDGSDDEVASPRKQPVLSAGKVLCDPLLPVSEESFSDIIEFSGLGPRAESKKLFGQTASSIWCSLGLRVPRDFAARESPVDLHECGLSTLNKATIYFRKARFAYEAHERASAQVRCDAEDLVRKARERLSKMQKDLNVALRLAKGSTSLHETVKKQAEELQLLSAKMAAVEKSDVQLCSVGAEGTVPLFEVDVSKIKEAGSIEFQKSKAYVDAVNVRVKERLAQSLGEYLAKSLDMVKDGIDMISKTPAGQEFLAELADDAFVKGMIGLLAGNLLALQRYLPTPYDPEAAGFNASFAEAYEEALKEKSQKTDGPSCS</sequence>
<keyword evidence="1" id="KW-0175">Coiled coil</keyword>
<dbReference type="EMBL" id="CAMAPE010000053">
    <property type="protein sequence ID" value="CAH9110414.1"/>
    <property type="molecule type" value="Genomic_DNA"/>
</dbReference>
<dbReference type="Proteomes" id="UP001152484">
    <property type="component" value="Unassembled WGS sequence"/>
</dbReference>
<feature type="region of interest" description="Disordered" evidence="2">
    <location>
        <begin position="1"/>
        <end position="71"/>
    </location>
</feature>
<evidence type="ECO:0000313" key="3">
    <source>
        <dbReference type="EMBL" id="CAH9110414.1"/>
    </source>
</evidence>
<proteinExistence type="predicted"/>
<reference evidence="3" key="1">
    <citation type="submission" date="2022-07" db="EMBL/GenBank/DDBJ databases">
        <authorList>
            <person name="Macas J."/>
            <person name="Novak P."/>
            <person name="Neumann P."/>
        </authorList>
    </citation>
    <scope>NUCLEOTIDE SEQUENCE</scope>
</reference>
<organism evidence="3 4">
    <name type="scientific">Cuscuta europaea</name>
    <name type="common">European dodder</name>
    <dbReference type="NCBI Taxonomy" id="41803"/>
    <lineage>
        <taxon>Eukaryota</taxon>
        <taxon>Viridiplantae</taxon>
        <taxon>Streptophyta</taxon>
        <taxon>Embryophyta</taxon>
        <taxon>Tracheophyta</taxon>
        <taxon>Spermatophyta</taxon>
        <taxon>Magnoliopsida</taxon>
        <taxon>eudicotyledons</taxon>
        <taxon>Gunneridae</taxon>
        <taxon>Pentapetalae</taxon>
        <taxon>asterids</taxon>
        <taxon>lamiids</taxon>
        <taxon>Solanales</taxon>
        <taxon>Convolvulaceae</taxon>
        <taxon>Cuscuteae</taxon>
        <taxon>Cuscuta</taxon>
        <taxon>Cuscuta subgen. Cuscuta</taxon>
    </lineage>
</organism>
<comment type="caution">
    <text evidence="3">The sequence shown here is derived from an EMBL/GenBank/DDBJ whole genome shotgun (WGS) entry which is preliminary data.</text>
</comment>
<dbReference type="AlphaFoldDB" id="A0A9P0ZTS3"/>
<feature type="compositionally biased region" description="Basic and acidic residues" evidence="2">
    <location>
        <begin position="27"/>
        <end position="54"/>
    </location>
</feature>
<keyword evidence="4" id="KW-1185">Reference proteome</keyword>
<evidence type="ECO:0000256" key="1">
    <source>
        <dbReference type="SAM" id="Coils"/>
    </source>
</evidence>
<gene>
    <name evidence="3" type="ORF">CEURO_LOCUS18853</name>
</gene>
<dbReference type="OrthoDB" id="1324955at2759"/>
<evidence type="ECO:0000313" key="4">
    <source>
        <dbReference type="Proteomes" id="UP001152484"/>
    </source>
</evidence>
<feature type="coiled-coil region" evidence="1">
    <location>
        <begin position="181"/>
        <end position="232"/>
    </location>
</feature>
<name>A0A9P0ZTS3_CUSEU</name>
<accession>A0A9P0ZTS3</accession>
<protein>
    <submittedName>
        <fullName evidence="3">Uncharacterized protein</fullName>
    </submittedName>
</protein>